<dbReference type="CDD" id="cd06582">
    <property type="entry name" value="TM_PBP1_LivH_like"/>
    <property type="match status" value="1"/>
</dbReference>
<evidence type="ECO:0000256" key="7">
    <source>
        <dbReference type="ARBA" id="ARBA00023136"/>
    </source>
</evidence>
<evidence type="ECO:0000256" key="8">
    <source>
        <dbReference type="ARBA" id="ARBA00037998"/>
    </source>
</evidence>
<proteinExistence type="inferred from homology"/>
<dbReference type="EMBL" id="BAAAQK010000005">
    <property type="protein sequence ID" value="GAA1845374.1"/>
    <property type="molecule type" value="Genomic_DNA"/>
</dbReference>
<evidence type="ECO:0000256" key="6">
    <source>
        <dbReference type="ARBA" id="ARBA00022989"/>
    </source>
</evidence>
<feature type="transmembrane region" description="Helical" evidence="9">
    <location>
        <begin position="134"/>
        <end position="160"/>
    </location>
</feature>
<evidence type="ECO:0000256" key="9">
    <source>
        <dbReference type="SAM" id="Phobius"/>
    </source>
</evidence>
<keyword evidence="5" id="KW-0029">Amino-acid transport</keyword>
<feature type="transmembrane region" description="Helical" evidence="9">
    <location>
        <begin position="221"/>
        <end position="245"/>
    </location>
</feature>
<keyword evidence="6 9" id="KW-1133">Transmembrane helix</keyword>
<keyword evidence="2" id="KW-0813">Transport</keyword>
<feature type="transmembrane region" description="Helical" evidence="9">
    <location>
        <begin position="96"/>
        <end position="114"/>
    </location>
</feature>
<organism evidence="10 11">
    <name type="scientific">Pseudonocardia ailaonensis</name>
    <dbReference type="NCBI Taxonomy" id="367279"/>
    <lineage>
        <taxon>Bacteria</taxon>
        <taxon>Bacillati</taxon>
        <taxon>Actinomycetota</taxon>
        <taxon>Actinomycetes</taxon>
        <taxon>Pseudonocardiales</taxon>
        <taxon>Pseudonocardiaceae</taxon>
        <taxon>Pseudonocardia</taxon>
    </lineage>
</organism>
<feature type="transmembrane region" description="Helical" evidence="9">
    <location>
        <begin position="12"/>
        <end position="35"/>
    </location>
</feature>
<accession>A0ABN2N282</accession>
<dbReference type="PANTHER" id="PTHR11795">
    <property type="entry name" value="BRANCHED-CHAIN AMINO ACID TRANSPORT SYSTEM PERMEASE PROTEIN LIVH"/>
    <property type="match status" value="1"/>
</dbReference>
<dbReference type="PANTHER" id="PTHR11795:SF445">
    <property type="entry name" value="AMINO ACID ABC TRANSPORTER PERMEASE PROTEIN"/>
    <property type="match status" value="1"/>
</dbReference>
<comment type="caution">
    <text evidence="10">The sequence shown here is derived from an EMBL/GenBank/DDBJ whole genome shotgun (WGS) entry which is preliminary data.</text>
</comment>
<keyword evidence="7 9" id="KW-0472">Membrane</keyword>
<keyword evidence="3" id="KW-1003">Cell membrane</keyword>
<feature type="transmembrane region" description="Helical" evidence="9">
    <location>
        <begin position="265"/>
        <end position="283"/>
    </location>
</feature>
<comment type="subcellular location">
    <subcellularLocation>
        <location evidence="1">Cell membrane</location>
        <topology evidence="1">Multi-pass membrane protein</topology>
    </subcellularLocation>
</comment>
<keyword evidence="4 9" id="KW-0812">Transmembrane</keyword>
<evidence type="ECO:0000256" key="5">
    <source>
        <dbReference type="ARBA" id="ARBA00022970"/>
    </source>
</evidence>
<evidence type="ECO:0000256" key="3">
    <source>
        <dbReference type="ARBA" id="ARBA00022475"/>
    </source>
</evidence>
<evidence type="ECO:0000313" key="11">
    <source>
        <dbReference type="Proteomes" id="UP001500449"/>
    </source>
</evidence>
<evidence type="ECO:0000256" key="1">
    <source>
        <dbReference type="ARBA" id="ARBA00004651"/>
    </source>
</evidence>
<dbReference type="Pfam" id="PF02653">
    <property type="entry name" value="BPD_transp_2"/>
    <property type="match status" value="1"/>
</dbReference>
<comment type="similarity">
    <text evidence="8">Belongs to the binding-protein-dependent transport system permease family. LivHM subfamily.</text>
</comment>
<dbReference type="RefSeq" id="WP_344415925.1">
    <property type="nucleotide sequence ID" value="NZ_BAAAQK010000005.1"/>
</dbReference>
<evidence type="ECO:0000256" key="2">
    <source>
        <dbReference type="ARBA" id="ARBA00022448"/>
    </source>
</evidence>
<evidence type="ECO:0000313" key="10">
    <source>
        <dbReference type="EMBL" id="GAA1845374.1"/>
    </source>
</evidence>
<dbReference type="InterPro" id="IPR052157">
    <property type="entry name" value="BCAA_transport_permease"/>
</dbReference>
<gene>
    <name evidence="10" type="ORF">GCM10009836_26140</name>
</gene>
<protein>
    <submittedName>
        <fullName evidence="10">Branched-chain amino acid ABC transporter permease</fullName>
    </submittedName>
</protein>
<evidence type="ECO:0000256" key="4">
    <source>
        <dbReference type="ARBA" id="ARBA00022692"/>
    </source>
</evidence>
<dbReference type="InterPro" id="IPR001851">
    <property type="entry name" value="ABC_transp_permease"/>
</dbReference>
<sequence>MSTFVQLFVNGLAAGVTYALIGLGLSLVFGVLKIINFAQGEFYMVAGLIVYTVTNLLGWPYLVGVPIAVAGAALLGWLLARVYITRLVRFDETATLVGTVGLSYLMLELAQIVWNPNPKQTDLPWLNSTVSAGSVHITVQSLLSAGLALLTAVVMFAVVYRTPLGRHMRAVAENPFGAALTGIRVEHVHRLTFTVGVALAGLAGATAGAAEAVYPTVGQSIILKGFVVVIVAGLGNISGAVWAGLMLGLVEALGSGYLSTAYHDTYGYLVLVLVLAIRPAGLARRKAAL</sequence>
<dbReference type="Proteomes" id="UP001500449">
    <property type="component" value="Unassembled WGS sequence"/>
</dbReference>
<keyword evidence="11" id="KW-1185">Reference proteome</keyword>
<feature type="transmembrane region" description="Helical" evidence="9">
    <location>
        <begin position="67"/>
        <end position="84"/>
    </location>
</feature>
<reference evidence="10 11" key="1">
    <citation type="journal article" date="2019" name="Int. J. Syst. Evol. Microbiol.">
        <title>The Global Catalogue of Microorganisms (GCM) 10K type strain sequencing project: providing services to taxonomists for standard genome sequencing and annotation.</title>
        <authorList>
            <consortium name="The Broad Institute Genomics Platform"/>
            <consortium name="The Broad Institute Genome Sequencing Center for Infectious Disease"/>
            <person name="Wu L."/>
            <person name="Ma J."/>
        </authorList>
    </citation>
    <scope>NUCLEOTIDE SEQUENCE [LARGE SCALE GENOMIC DNA]</scope>
    <source>
        <strain evidence="10 11">JCM 16009</strain>
    </source>
</reference>
<name>A0ABN2N282_9PSEU</name>